<keyword evidence="8" id="KW-1185">Reference proteome</keyword>
<keyword evidence="2" id="KW-0732">Signal</keyword>
<organism evidence="7 8">
    <name type="scientific">Paramormyrops kingsleyae</name>
    <dbReference type="NCBI Taxonomy" id="1676925"/>
    <lineage>
        <taxon>Eukaryota</taxon>
        <taxon>Metazoa</taxon>
        <taxon>Chordata</taxon>
        <taxon>Craniata</taxon>
        <taxon>Vertebrata</taxon>
        <taxon>Euteleostomi</taxon>
        <taxon>Actinopterygii</taxon>
        <taxon>Neopterygii</taxon>
        <taxon>Teleostei</taxon>
        <taxon>Osteoglossocephala</taxon>
        <taxon>Osteoglossomorpha</taxon>
        <taxon>Osteoglossiformes</taxon>
        <taxon>Mormyridae</taxon>
        <taxon>Paramormyrops</taxon>
    </lineage>
</organism>
<sequence length="435" mass="47613">MKTCLICANILYNVFATHAGREVKEVFGRVKGEVTLTPKVNQPISSITWKSGLNKAAEWETGQSTPDYYTICKPGPRCQLDHTTGELKIMHLKPIEKLYFTAEINGMAAQSFFTLIALEPVSKPSVRKTCKNTQCTLECEGTDTTYTKYSWKENNEMIADDTTTLHVQKSDKLDKIYTCVFSNPVSTEESDPVKEVELFPVMEVKEVFGRAGGKVTLVPKVDQPITSITWKNGPNITAKWDSVNGIVFYAICKVGQRCQLDSKTGGLQINSLKLTETLNFTAAINGNAPISCFPVVILDPVSKPSVTSACNDTQCTLFCKGLDTAYTKYSWKENNEMIADDTTTLHVEKSDKLDKIYTCVFSNPVSTAESDPVKELDLFPGGSSGGLIAGVIALCVAAVGCGIGIGLYYKKKGIPCRAVKQEEGPSPAGNIFYLY</sequence>
<evidence type="ECO:0000256" key="1">
    <source>
        <dbReference type="ARBA" id="ARBA00004370"/>
    </source>
</evidence>
<evidence type="ECO:0000256" key="5">
    <source>
        <dbReference type="SAM" id="Phobius"/>
    </source>
</evidence>
<name>A0A3B3S7L1_9TELE</name>
<reference evidence="7" key="2">
    <citation type="submission" date="2025-09" db="UniProtKB">
        <authorList>
            <consortium name="Ensembl"/>
        </authorList>
    </citation>
    <scope>IDENTIFICATION</scope>
</reference>
<dbReference type="PANTHER" id="PTHR12080:SF125">
    <property type="entry name" value="CD48 ANTIGEN-LIKE"/>
    <property type="match status" value="1"/>
</dbReference>
<feature type="transmembrane region" description="Helical" evidence="5">
    <location>
        <begin position="387"/>
        <end position="409"/>
    </location>
</feature>
<evidence type="ECO:0000256" key="3">
    <source>
        <dbReference type="ARBA" id="ARBA00023136"/>
    </source>
</evidence>
<dbReference type="InterPro" id="IPR015631">
    <property type="entry name" value="CD2/SLAM_rcpt"/>
</dbReference>
<comment type="subcellular location">
    <subcellularLocation>
        <location evidence="1">Membrane</location>
    </subcellularLocation>
</comment>
<feature type="domain" description="Ig-like" evidence="6">
    <location>
        <begin position="294"/>
        <end position="377"/>
    </location>
</feature>
<proteinExistence type="predicted"/>
<dbReference type="Gene3D" id="2.60.40.10">
    <property type="entry name" value="Immunoglobulins"/>
    <property type="match status" value="4"/>
</dbReference>
<keyword evidence="3 5" id="KW-0472">Membrane</keyword>
<dbReference type="Proteomes" id="UP000261540">
    <property type="component" value="Unplaced"/>
</dbReference>
<dbReference type="AlphaFoldDB" id="A0A3B3S7L1"/>
<evidence type="ECO:0000256" key="2">
    <source>
        <dbReference type="ARBA" id="ARBA00022729"/>
    </source>
</evidence>
<dbReference type="InterPro" id="IPR007110">
    <property type="entry name" value="Ig-like_dom"/>
</dbReference>
<keyword evidence="5" id="KW-1133">Transmembrane helix</keyword>
<accession>A0A3B3S7L1</accession>
<evidence type="ECO:0000313" key="8">
    <source>
        <dbReference type="Proteomes" id="UP000261540"/>
    </source>
</evidence>
<dbReference type="GeneTree" id="ENSGT00940000175275"/>
<evidence type="ECO:0000259" key="6">
    <source>
        <dbReference type="PROSITE" id="PS50835"/>
    </source>
</evidence>
<dbReference type="SUPFAM" id="SSF48726">
    <property type="entry name" value="Immunoglobulin"/>
    <property type="match status" value="2"/>
</dbReference>
<keyword evidence="4" id="KW-0325">Glycoprotein</keyword>
<protein>
    <submittedName>
        <fullName evidence="7">T-cell surface antigen CD2-like</fullName>
    </submittedName>
</protein>
<dbReference type="PROSITE" id="PS50835">
    <property type="entry name" value="IG_LIKE"/>
    <property type="match status" value="1"/>
</dbReference>
<evidence type="ECO:0000256" key="4">
    <source>
        <dbReference type="ARBA" id="ARBA00023180"/>
    </source>
</evidence>
<dbReference type="InterPro" id="IPR013783">
    <property type="entry name" value="Ig-like_fold"/>
</dbReference>
<dbReference type="InterPro" id="IPR036179">
    <property type="entry name" value="Ig-like_dom_sf"/>
</dbReference>
<evidence type="ECO:0000313" key="7">
    <source>
        <dbReference type="Ensembl" id="ENSPKIP00000026463.1"/>
    </source>
</evidence>
<dbReference type="GO" id="GO:0016020">
    <property type="term" value="C:membrane"/>
    <property type="evidence" value="ECO:0007669"/>
    <property type="project" value="UniProtKB-SubCell"/>
</dbReference>
<reference evidence="7" key="1">
    <citation type="submission" date="2025-08" db="UniProtKB">
        <authorList>
            <consortium name="Ensembl"/>
        </authorList>
    </citation>
    <scope>IDENTIFICATION</scope>
</reference>
<dbReference type="Ensembl" id="ENSPKIT00000007219.1">
    <property type="protein sequence ID" value="ENSPKIP00000026463.1"/>
    <property type="gene ID" value="ENSPKIG00000008939.1"/>
</dbReference>
<dbReference type="PANTHER" id="PTHR12080">
    <property type="entry name" value="SIGNALING LYMPHOCYTIC ACTIVATION MOLECULE"/>
    <property type="match status" value="1"/>
</dbReference>
<keyword evidence="5" id="KW-0812">Transmembrane</keyword>